<reference evidence="2" key="2">
    <citation type="submission" date="2023-01" db="EMBL/GenBank/DDBJ databases">
        <title>Draft genome sequence of Devosia yakushimensis strain NBRC 103855.</title>
        <authorList>
            <person name="Sun Q."/>
            <person name="Mori K."/>
        </authorList>
    </citation>
    <scope>NUCLEOTIDE SEQUENCE</scope>
    <source>
        <strain evidence="2">NBRC 103855</strain>
    </source>
</reference>
<proteinExistence type="predicted"/>
<dbReference type="NCBIfam" id="NF011983">
    <property type="entry name" value="PRK15446.1-4"/>
    <property type="match status" value="1"/>
</dbReference>
<organism evidence="2 3">
    <name type="scientific">Devosia yakushimensis</name>
    <dbReference type="NCBI Taxonomy" id="470028"/>
    <lineage>
        <taxon>Bacteria</taxon>
        <taxon>Pseudomonadati</taxon>
        <taxon>Pseudomonadota</taxon>
        <taxon>Alphaproteobacteria</taxon>
        <taxon>Hyphomicrobiales</taxon>
        <taxon>Devosiaceae</taxon>
        <taxon>Devosia</taxon>
    </lineage>
</organism>
<protein>
    <submittedName>
        <fullName evidence="2">Phosphonate metabolism protein PhnM</fullName>
    </submittedName>
</protein>
<dbReference type="SUPFAM" id="SSF51556">
    <property type="entry name" value="Metallo-dependent hydrolases"/>
    <property type="match status" value="1"/>
</dbReference>
<evidence type="ECO:0000313" key="3">
    <source>
        <dbReference type="Proteomes" id="UP001161406"/>
    </source>
</evidence>
<comment type="caution">
    <text evidence="2">The sequence shown here is derived from an EMBL/GenBank/DDBJ whole genome shotgun (WGS) entry which is preliminary data.</text>
</comment>
<reference evidence="2" key="1">
    <citation type="journal article" date="2014" name="Int. J. Syst. Evol. Microbiol.">
        <title>Complete genome of a new Firmicutes species belonging to the dominant human colonic microbiota ('Ruminococcus bicirculans') reveals two chromosomes and a selective capacity to utilize plant glucans.</title>
        <authorList>
            <consortium name="NISC Comparative Sequencing Program"/>
            <person name="Wegmann U."/>
            <person name="Louis P."/>
            <person name="Goesmann A."/>
            <person name="Henrissat B."/>
            <person name="Duncan S.H."/>
            <person name="Flint H.J."/>
        </authorList>
    </citation>
    <scope>NUCLEOTIDE SEQUENCE</scope>
    <source>
        <strain evidence="2">NBRC 103855</strain>
    </source>
</reference>
<dbReference type="Pfam" id="PF01979">
    <property type="entry name" value="Amidohydro_1"/>
    <property type="match status" value="1"/>
</dbReference>
<accession>A0ABQ5UFE5</accession>
<dbReference type="InterPro" id="IPR006680">
    <property type="entry name" value="Amidohydro-rel"/>
</dbReference>
<dbReference type="RefSeq" id="WP_284390449.1">
    <property type="nucleotide sequence ID" value="NZ_BSNG01000001.1"/>
</dbReference>
<dbReference type="PIRSF" id="PIRSF038971">
    <property type="entry name" value="PhnM"/>
    <property type="match status" value="1"/>
</dbReference>
<gene>
    <name evidence="2" type="ORF">GCM10007913_20390</name>
</gene>
<dbReference type="NCBIfam" id="NF011984">
    <property type="entry name" value="PRK15446.1-5"/>
    <property type="match status" value="1"/>
</dbReference>
<dbReference type="CDD" id="cd01306">
    <property type="entry name" value="PhnM"/>
    <property type="match status" value="1"/>
</dbReference>
<dbReference type="NCBIfam" id="NF011981">
    <property type="entry name" value="PRK15446.1-2"/>
    <property type="match status" value="1"/>
</dbReference>
<dbReference type="EMBL" id="BSNG01000001">
    <property type="protein sequence ID" value="GLQ10107.1"/>
    <property type="molecule type" value="Genomic_DNA"/>
</dbReference>
<dbReference type="InterPro" id="IPR051781">
    <property type="entry name" value="Metallo-dep_Hydrolase"/>
</dbReference>
<sequence length="382" mass="41023">MTMNSTAETVLTNARIVLADEVIQGAILLRDGVIADISPASAHGEDMDGDHIIPGLVELHTDHLENHYAPRPKVRWNAIAAVQAHDAQVAASGITTVFDALRVGTDEQADMGDTEMLVLAEAIAAGKASDRLRADHFIHLRCEVSAPDCLDGFQRLQSHPLVRLASLMDHAPGQRQFANLDAYRVYYQGKLKMSDQALADFSARRIRDSEMHAGPHRAAISQFCQANGIVLASHDDATLGHVDEAIAQGIDVAEFPTTVEAARASHQAGMAVLMGAPNVVRGSSHSGNVSARELAEAGLLDILSSDYIPFSLLQAAFSLGDSVDAITLPHAVRLVSKHPAEAASLHDRGEIAQGKRADLVRVRVQDGVPIVRTVWREGNRVI</sequence>
<dbReference type="Gene3D" id="3.20.20.140">
    <property type="entry name" value="Metal-dependent hydrolases"/>
    <property type="match status" value="1"/>
</dbReference>
<dbReference type="InterPro" id="IPR011059">
    <property type="entry name" value="Metal-dep_hydrolase_composite"/>
</dbReference>
<dbReference type="InterPro" id="IPR012696">
    <property type="entry name" value="PhnM"/>
</dbReference>
<dbReference type="PANTHER" id="PTHR43135">
    <property type="entry name" value="ALPHA-D-RIBOSE 1-METHYLPHOSPHONATE 5-TRIPHOSPHATE DIPHOSPHATASE"/>
    <property type="match status" value="1"/>
</dbReference>
<keyword evidence="3" id="KW-1185">Reference proteome</keyword>
<dbReference type="InterPro" id="IPR032466">
    <property type="entry name" value="Metal_Hydrolase"/>
</dbReference>
<dbReference type="NCBIfam" id="TIGR02318">
    <property type="entry name" value="phosphono_phnM"/>
    <property type="match status" value="1"/>
</dbReference>
<evidence type="ECO:0000259" key="1">
    <source>
        <dbReference type="Pfam" id="PF01979"/>
    </source>
</evidence>
<dbReference type="SUPFAM" id="SSF51338">
    <property type="entry name" value="Composite domain of metallo-dependent hydrolases"/>
    <property type="match status" value="1"/>
</dbReference>
<feature type="domain" description="Amidohydrolase-related" evidence="1">
    <location>
        <begin position="52"/>
        <end position="378"/>
    </location>
</feature>
<name>A0ABQ5UFE5_9HYPH</name>
<dbReference type="PANTHER" id="PTHR43135:SF3">
    <property type="entry name" value="ALPHA-D-RIBOSE 1-METHYLPHOSPHONATE 5-TRIPHOSPHATE DIPHOSPHATASE"/>
    <property type="match status" value="1"/>
</dbReference>
<dbReference type="NCBIfam" id="NF011990">
    <property type="entry name" value="PRK15446.2-6"/>
    <property type="match status" value="1"/>
</dbReference>
<evidence type="ECO:0000313" key="2">
    <source>
        <dbReference type="EMBL" id="GLQ10107.1"/>
    </source>
</evidence>
<dbReference type="Proteomes" id="UP001161406">
    <property type="component" value="Unassembled WGS sequence"/>
</dbReference>